<evidence type="ECO:0000313" key="2">
    <source>
        <dbReference type="WBParaSite" id="TMUE_3000011955.1"/>
    </source>
</evidence>
<dbReference type="WBParaSite" id="TMUE_3000011955.1">
    <property type="protein sequence ID" value="TMUE_3000011955.1"/>
    <property type="gene ID" value="WBGene00301435"/>
</dbReference>
<accession>A0A5S6QXG5</accession>
<name>A0A5S6QXG5_TRIMR</name>
<protein>
    <submittedName>
        <fullName evidence="2">Uncharacterized protein</fullName>
    </submittedName>
</protein>
<organism evidence="1 2">
    <name type="scientific">Trichuris muris</name>
    <name type="common">Mouse whipworm</name>
    <dbReference type="NCBI Taxonomy" id="70415"/>
    <lineage>
        <taxon>Eukaryota</taxon>
        <taxon>Metazoa</taxon>
        <taxon>Ecdysozoa</taxon>
        <taxon>Nematoda</taxon>
        <taxon>Enoplea</taxon>
        <taxon>Dorylaimia</taxon>
        <taxon>Trichinellida</taxon>
        <taxon>Trichuridae</taxon>
        <taxon>Trichuris</taxon>
    </lineage>
</organism>
<dbReference type="Proteomes" id="UP000046395">
    <property type="component" value="Unassembled WGS sequence"/>
</dbReference>
<proteinExistence type="predicted"/>
<reference evidence="2" key="1">
    <citation type="submission" date="2019-12" db="UniProtKB">
        <authorList>
            <consortium name="WormBaseParasite"/>
        </authorList>
    </citation>
    <scope>IDENTIFICATION</scope>
</reference>
<keyword evidence="1" id="KW-1185">Reference proteome</keyword>
<dbReference type="AlphaFoldDB" id="A0A5S6QXG5"/>
<sequence>MKWEDSVSYEAVVARVFASTERPDRFIQHSVEWFHFSQWLLGNGSMMACFAQLFIERSVGALTDLLTTHVLGLMKTIFHLLAGDGISRF</sequence>
<evidence type="ECO:0000313" key="1">
    <source>
        <dbReference type="Proteomes" id="UP000046395"/>
    </source>
</evidence>